<keyword evidence="3" id="KW-0233">DNA recombination</keyword>
<evidence type="ECO:0000256" key="2">
    <source>
        <dbReference type="ARBA" id="ARBA00023125"/>
    </source>
</evidence>
<accession>A0A2N0TRK2</accession>
<dbReference type="Gene3D" id="1.10.150.130">
    <property type="match status" value="1"/>
</dbReference>
<dbReference type="Proteomes" id="UP000232533">
    <property type="component" value="Unassembled WGS sequence"/>
</dbReference>
<reference evidence="5 7" key="2">
    <citation type="submission" date="2016-09" db="EMBL/GenBank/DDBJ databases">
        <title>Genome Sequence of Salegentibacter salarius,Isolated from a Marine Solar Saltern of the Yellow Sea in South Korea.</title>
        <authorList>
            <person name="Zheng Q."/>
            <person name="Liu Y."/>
        </authorList>
    </citation>
    <scope>NUCLEOTIDE SEQUENCE [LARGE SCALE GENOMIC DNA]</scope>
    <source>
        <strain evidence="5 7">KCTC 12974</strain>
    </source>
</reference>
<dbReference type="GO" id="GO:0006310">
    <property type="term" value="P:DNA recombination"/>
    <property type="evidence" value="ECO:0007669"/>
    <property type="project" value="UniProtKB-KW"/>
</dbReference>
<evidence type="ECO:0000313" key="5">
    <source>
        <dbReference type="EMBL" id="OEY71952.1"/>
    </source>
</evidence>
<dbReference type="Gene3D" id="1.10.443.10">
    <property type="entry name" value="Intergrase catalytic core"/>
    <property type="match status" value="1"/>
</dbReference>
<gene>
    <name evidence="6" type="ORF">APR40_14600</name>
    <name evidence="5" type="ORF">BHS39_14630</name>
</gene>
<name>A0A2N0TRK2_9FLAO</name>
<evidence type="ECO:0000256" key="3">
    <source>
        <dbReference type="ARBA" id="ARBA00023172"/>
    </source>
</evidence>
<proteinExistence type="inferred from homology"/>
<organism evidence="6 8">
    <name type="scientific">Salegentibacter salarius</name>
    <dbReference type="NCBI Taxonomy" id="435906"/>
    <lineage>
        <taxon>Bacteria</taxon>
        <taxon>Pseudomonadati</taxon>
        <taxon>Bacteroidota</taxon>
        <taxon>Flavobacteriia</taxon>
        <taxon>Flavobacteriales</taxon>
        <taxon>Flavobacteriaceae</taxon>
        <taxon>Salegentibacter</taxon>
    </lineage>
</organism>
<dbReference type="CDD" id="cd01185">
    <property type="entry name" value="INTN1_C_like"/>
    <property type="match status" value="1"/>
</dbReference>
<dbReference type="PROSITE" id="PS51898">
    <property type="entry name" value="TYR_RECOMBINASE"/>
    <property type="match status" value="1"/>
</dbReference>
<dbReference type="Pfam" id="PF00589">
    <property type="entry name" value="Phage_integrase"/>
    <property type="match status" value="1"/>
</dbReference>
<reference evidence="6 8" key="1">
    <citation type="submission" date="2015-10" db="EMBL/GenBank/DDBJ databases">
        <title>Draft genome sequence of Salegentibacter salinarum KCTC 12975.</title>
        <authorList>
            <person name="Lin W."/>
            <person name="Zheng Q."/>
        </authorList>
    </citation>
    <scope>NUCLEOTIDE SEQUENCE [LARGE SCALE GENOMIC DNA]</scope>
    <source>
        <strain evidence="6 8">KCTC 12974</strain>
    </source>
</reference>
<dbReference type="InterPro" id="IPR050090">
    <property type="entry name" value="Tyrosine_recombinase_XerCD"/>
</dbReference>
<sequence length="405" mass="47716">MNHSKLTVLFIIKLAKKNKLGYCPLNCRITYRNKRKEFASGLKVQPEKWDSELQMVEGEPLINSNIKIIKSKIQKTYISLELDGKDFTVVDIVRKYLYKPEQNKTYLVFYYDSYLKKLSNLIGKEIKEPTYKKFEYVGNDLKKFVKSRYGKNDIFLEDLKLQFLEDFDYYLKTKKKQKQVTINKSIQRLRKIVKVASAEGLINPDPFALYRPKRVRKEVTYLTSEELEALENYHFQLPRLELIKDLFIFCCYTGLAYREMKELRRKHIIKNYDGNLWIQIKREKTGKSLSIPILQKAQEIMNKYSGEEELIFPSYSNQKINAYLKEIASIMGFEKNLTHHVARKTFATTVLLYNDVSMEIVSELLGHSSIQITQDYYGKILQKKVGQAMVELSNKLKSDSTEKRK</sequence>
<dbReference type="InterPro" id="IPR010998">
    <property type="entry name" value="Integrase_recombinase_N"/>
</dbReference>
<dbReference type="InterPro" id="IPR002104">
    <property type="entry name" value="Integrase_catalytic"/>
</dbReference>
<evidence type="ECO:0000313" key="8">
    <source>
        <dbReference type="Proteomes" id="UP000232533"/>
    </source>
</evidence>
<dbReference type="OrthoDB" id="1068680at2"/>
<dbReference type="RefSeq" id="WP_070054756.1">
    <property type="nucleotide sequence ID" value="NZ_FVZF01000035.1"/>
</dbReference>
<feature type="domain" description="Tyr recombinase" evidence="4">
    <location>
        <begin position="217"/>
        <end position="390"/>
    </location>
</feature>
<dbReference type="Pfam" id="PF13102">
    <property type="entry name" value="Phage_int_SAM_5"/>
    <property type="match status" value="1"/>
</dbReference>
<dbReference type="Proteomes" id="UP000176009">
    <property type="component" value="Unassembled WGS sequence"/>
</dbReference>
<dbReference type="GO" id="GO:0003677">
    <property type="term" value="F:DNA binding"/>
    <property type="evidence" value="ECO:0007669"/>
    <property type="project" value="UniProtKB-KW"/>
</dbReference>
<evidence type="ECO:0000313" key="6">
    <source>
        <dbReference type="EMBL" id="PKD17308.1"/>
    </source>
</evidence>
<dbReference type="SUPFAM" id="SSF56349">
    <property type="entry name" value="DNA breaking-rejoining enzymes"/>
    <property type="match status" value="1"/>
</dbReference>
<dbReference type="PANTHER" id="PTHR30349">
    <property type="entry name" value="PHAGE INTEGRASE-RELATED"/>
    <property type="match status" value="1"/>
</dbReference>
<dbReference type="Pfam" id="PF17293">
    <property type="entry name" value="Arm-DNA-bind_5"/>
    <property type="match status" value="1"/>
</dbReference>
<comment type="similarity">
    <text evidence="1">Belongs to the 'phage' integrase family.</text>
</comment>
<dbReference type="EMBL" id="MJBR01000029">
    <property type="protein sequence ID" value="OEY71952.1"/>
    <property type="molecule type" value="Genomic_DNA"/>
</dbReference>
<dbReference type="GO" id="GO:0015074">
    <property type="term" value="P:DNA integration"/>
    <property type="evidence" value="ECO:0007669"/>
    <property type="project" value="InterPro"/>
</dbReference>
<evidence type="ECO:0000259" key="4">
    <source>
        <dbReference type="PROSITE" id="PS51898"/>
    </source>
</evidence>
<dbReference type="PANTHER" id="PTHR30349:SF64">
    <property type="entry name" value="PROPHAGE INTEGRASE INTD-RELATED"/>
    <property type="match status" value="1"/>
</dbReference>
<dbReference type="InterPro" id="IPR035386">
    <property type="entry name" value="Arm-DNA-bind_5"/>
</dbReference>
<protein>
    <submittedName>
        <fullName evidence="6">Integrase</fullName>
    </submittedName>
</protein>
<dbReference type="AlphaFoldDB" id="A0A2N0TRK2"/>
<evidence type="ECO:0000256" key="1">
    <source>
        <dbReference type="ARBA" id="ARBA00008857"/>
    </source>
</evidence>
<dbReference type="InterPro" id="IPR025269">
    <property type="entry name" value="SAM-like_dom"/>
</dbReference>
<dbReference type="EMBL" id="LKTR01000035">
    <property type="protein sequence ID" value="PKD17308.1"/>
    <property type="molecule type" value="Genomic_DNA"/>
</dbReference>
<evidence type="ECO:0000313" key="7">
    <source>
        <dbReference type="Proteomes" id="UP000176009"/>
    </source>
</evidence>
<dbReference type="InterPro" id="IPR013762">
    <property type="entry name" value="Integrase-like_cat_sf"/>
</dbReference>
<comment type="caution">
    <text evidence="6">The sequence shown here is derived from an EMBL/GenBank/DDBJ whole genome shotgun (WGS) entry which is preliminary data.</text>
</comment>
<keyword evidence="2" id="KW-0238">DNA-binding</keyword>
<dbReference type="InterPro" id="IPR011010">
    <property type="entry name" value="DNA_brk_join_enz"/>
</dbReference>
<keyword evidence="7" id="KW-1185">Reference proteome</keyword>